<evidence type="ECO:0000313" key="3">
    <source>
        <dbReference type="Proteomes" id="UP000319783"/>
    </source>
</evidence>
<dbReference type="Proteomes" id="UP000319783">
    <property type="component" value="Unassembled WGS sequence"/>
</dbReference>
<feature type="domain" description="BON" evidence="1">
    <location>
        <begin position="406"/>
        <end position="474"/>
    </location>
</feature>
<organism evidence="2 3">
    <name type="scientific">Candidatus Jettenia ecosi</name>
    <dbReference type="NCBI Taxonomy" id="2494326"/>
    <lineage>
        <taxon>Bacteria</taxon>
        <taxon>Pseudomonadati</taxon>
        <taxon>Planctomycetota</taxon>
        <taxon>Candidatus Brocadiia</taxon>
        <taxon>Candidatus Brocadiales</taxon>
        <taxon>Candidatus Brocadiaceae</taxon>
        <taxon>Candidatus Jettenia</taxon>
    </lineage>
</organism>
<dbReference type="InterPro" id="IPR051686">
    <property type="entry name" value="Lipoprotein_DolP"/>
</dbReference>
<dbReference type="InterPro" id="IPR007055">
    <property type="entry name" value="BON_dom"/>
</dbReference>
<dbReference type="PANTHER" id="PTHR34606:SF15">
    <property type="entry name" value="BON DOMAIN-CONTAINING PROTEIN"/>
    <property type="match status" value="1"/>
</dbReference>
<feature type="domain" description="BON" evidence="1">
    <location>
        <begin position="170"/>
        <end position="238"/>
    </location>
</feature>
<evidence type="ECO:0000313" key="2">
    <source>
        <dbReference type="EMBL" id="TLD40867.1"/>
    </source>
</evidence>
<feature type="domain" description="BON" evidence="1">
    <location>
        <begin position="98"/>
        <end position="166"/>
    </location>
</feature>
<evidence type="ECO:0000259" key="1">
    <source>
        <dbReference type="PROSITE" id="PS50914"/>
    </source>
</evidence>
<reference evidence="2 3" key="1">
    <citation type="submission" date="2019-04" db="EMBL/GenBank/DDBJ databases">
        <title>Genome of a novel bacterium Candidatus Jettenia ecosi reconstructed from metagenome of an anammox bioreactor.</title>
        <authorList>
            <person name="Mardanov A.V."/>
            <person name="Beletsky A.V."/>
            <person name="Ravin N.V."/>
            <person name="Botchkova E.A."/>
            <person name="Litti Y.V."/>
            <person name="Nozhevnikova A.N."/>
        </authorList>
    </citation>
    <scope>NUCLEOTIDE SEQUENCE [LARGE SCALE GENOMIC DNA]</scope>
    <source>
        <strain evidence="2">J2</strain>
    </source>
</reference>
<gene>
    <name evidence="2" type="ORF">JETT_2859</name>
</gene>
<proteinExistence type="predicted"/>
<dbReference type="Gene3D" id="3.30.1340.30">
    <property type="match status" value="5"/>
</dbReference>
<dbReference type="EMBL" id="SULG01000074">
    <property type="protein sequence ID" value="TLD40867.1"/>
    <property type="molecule type" value="Genomic_DNA"/>
</dbReference>
<comment type="caution">
    <text evidence="2">The sequence shown here is derived from an EMBL/GenBank/DDBJ whole genome shotgun (WGS) entry which is preliminary data.</text>
</comment>
<dbReference type="AlphaFoldDB" id="A0A533Q889"/>
<dbReference type="PROSITE" id="PS50914">
    <property type="entry name" value="BON"/>
    <property type="match status" value="4"/>
</dbReference>
<protein>
    <submittedName>
        <fullName evidence="2">Osmotically inducible protein Y</fullName>
    </submittedName>
</protein>
<sequence length="583" mass="65736">MRIKKLRAHDPSIKRILSLYTASLIRYEYVIPAKAGILKNTGFRVKPGMTDSCKLMSLCIDFRRNLFTTGILLTSIFCIDGLGDTIFSRVYAQNKEIRDREIAFAVEMELLNDEAVPAHLINAEANNGIITLSGSVDNLLARDRTSKIAETVKGVRSVINTISVTPVTRSDTQIIIDVEKALAIDPVTDFYEIDTKVDKGVVVLYGTVGSWAEKQLAEQVVKGVQGVKGVRNKMMIDYGKQRPGSEIKADIKGRLSSDVYIDDTLLDVVVKDGKVTLRGTVGSAAEKSRASYDAWVSGVTAVDNSGLEVKWWMRDELRREVKYVDKSDEEIMKAVGDTFFYDPRVASFNIHIEVKDGVVTLSGIVDNLHAKRVAEQDAKNTIGVRTVKNFLKVRPGKLPTSPTVMRDPAIVENVHDALSRNPITDRLDITVESQNEKVYLYGGVNTFYEKRLAEDVVSRVPGVIDVVNKLEVDYRWPWKSDEEIKNDIESQWYWDVFVNSDDISVKVHNGVATIYGIVDNQKDSLAVVKDAFEGGAKIVRSFLEFRGDEKDKQKHTKDKMPRYYYPEYFYDFYSSPYYIIPRV</sequence>
<dbReference type="Pfam" id="PF04972">
    <property type="entry name" value="BON"/>
    <property type="match status" value="6"/>
</dbReference>
<accession>A0A533Q889</accession>
<dbReference type="PANTHER" id="PTHR34606">
    <property type="entry name" value="BON DOMAIN-CONTAINING PROTEIN"/>
    <property type="match status" value="1"/>
</dbReference>
<feature type="domain" description="BON" evidence="1">
    <location>
        <begin position="327"/>
        <end position="395"/>
    </location>
</feature>
<dbReference type="SMART" id="SM00749">
    <property type="entry name" value="BON"/>
    <property type="match status" value="5"/>
</dbReference>
<dbReference type="InterPro" id="IPR014004">
    <property type="entry name" value="Transpt-assoc_nodulatn_dom_bac"/>
</dbReference>
<name>A0A533Q889_9BACT</name>